<sequence length="142" mass="15395">MDSHPIENLMKSTMENIKNMIDVDTVIGNPVSAPDGTTIIPISKVSFGFASGGSEFKDTNLDSSNRYPFAGGSGAGISLKPVGFLVVQKNTIRFLSVTDYNPYDKIIDAMPQAVDMISGLFNKDKVNNDNHSEVYNPCEPCD</sequence>
<dbReference type="PANTHER" id="PTHR39162:SF1">
    <property type="entry name" value="SPORULATION PROTEIN YTFJ"/>
    <property type="match status" value="1"/>
</dbReference>
<reference evidence="1 2" key="1">
    <citation type="journal article" date="2019" name="Int. J. Syst. Evol. Microbiol.">
        <title>The Global Catalogue of Microorganisms (GCM) 10K type strain sequencing project: providing services to taxonomists for standard genome sequencing and annotation.</title>
        <authorList>
            <consortium name="The Broad Institute Genomics Platform"/>
            <consortium name="The Broad Institute Genome Sequencing Center for Infectious Disease"/>
            <person name="Wu L."/>
            <person name="Ma J."/>
        </authorList>
    </citation>
    <scope>NUCLEOTIDE SEQUENCE [LARGE SCALE GENOMIC DNA]</scope>
    <source>
        <strain evidence="1 2">JCM 1417</strain>
    </source>
</reference>
<evidence type="ECO:0000313" key="2">
    <source>
        <dbReference type="Proteomes" id="UP001501047"/>
    </source>
</evidence>
<keyword evidence="2" id="KW-1185">Reference proteome</keyword>
<dbReference type="Pfam" id="PF09579">
    <property type="entry name" value="Spore_YtfJ"/>
    <property type="match status" value="1"/>
</dbReference>
<proteinExistence type="predicted"/>
<dbReference type="NCBIfam" id="TIGR02874">
    <property type="entry name" value="spore_ytfJ"/>
    <property type="match status" value="1"/>
</dbReference>
<dbReference type="RefSeq" id="WP_343823483.1">
    <property type="nucleotide sequence ID" value="NZ_BAAACI010000001.1"/>
</dbReference>
<dbReference type="EMBL" id="BAAACI010000001">
    <property type="protein sequence ID" value="GAA0767190.1"/>
    <property type="molecule type" value="Genomic_DNA"/>
</dbReference>
<name>A0ABN1KHQ6_CLOSU</name>
<dbReference type="Proteomes" id="UP001501047">
    <property type="component" value="Unassembled WGS sequence"/>
</dbReference>
<evidence type="ECO:0000313" key="1">
    <source>
        <dbReference type="EMBL" id="GAA0767190.1"/>
    </source>
</evidence>
<dbReference type="PANTHER" id="PTHR39162">
    <property type="entry name" value="GLL3345 PROTEIN"/>
    <property type="match status" value="1"/>
</dbReference>
<accession>A0ABN1KHQ6</accession>
<dbReference type="InterPro" id="IPR014229">
    <property type="entry name" value="Spore_YtfJ"/>
</dbReference>
<comment type="caution">
    <text evidence="1">The sequence shown here is derived from an EMBL/GenBank/DDBJ whole genome shotgun (WGS) entry which is preliminary data.</text>
</comment>
<gene>
    <name evidence="1" type="primary">ytfJ</name>
    <name evidence="1" type="ORF">GCM10008908_05970</name>
</gene>
<dbReference type="PIRSF" id="PIRSF021377">
    <property type="entry name" value="YtfJ"/>
    <property type="match status" value="1"/>
</dbReference>
<organism evidence="1 2">
    <name type="scientific">Clostridium subterminale</name>
    <dbReference type="NCBI Taxonomy" id="1550"/>
    <lineage>
        <taxon>Bacteria</taxon>
        <taxon>Bacillati</taxon>
        <taxon>Bacillota</taxon>
        <taxon>Clostridia</taxon>
        <taxon>Eubacteriales</taxon>
        <taxon>Clostridiaceae</taxon>
        <taxon>Clostridium</taxon>
    </lineage>
</organism>
<protein>
    <submittedName>
        <fullName evidence="1">GerW family sporulation protein</fullName>
    </submittedName>
</protein>